<dbReference type="InterPro" id="IPR016167">
    <property type="entry name" value="FAD-bd_PCMH_sub1"/>
</dbReference>
<dbReference type="AlphaFoldDB" id="A0AAW1R8L1"/>
<dbReference type="PANTHER" id="PTHR42973">
    <property type="entry name" value="BINDING OXIDOREDUCTASE, PUTATIVE (AFU_ORTHOLOGUE AFUA_1G17690)-RELATED"/>
    <property type="match status" value="1"/>
</dbReference>
<dbReference type="PROSITE" id="PS00862">
    <property type="entry name" value="OX2_COVAL_FAD"/>
    <property type="match status" value="1"/>
</dbReference>
<reference evidence="8 9" key="1">
    <citation type="journal article" date="2024" name="Nat. Commun.">
        <title>Phylogenomics reveals the evolutionary origins of lichenization in chlorophyte algae.</title>
        <authorList>
            <person name="Puginier C."/>
            <person name="Libourel C."/>
            <person name="Otte J."/>
            <person name="Skaloud P."/>
            <person name="Haon M."/>
            <person name="Grisel S."/>
            <person name="Petersen M."/>
            <person name="Berrin J.G."/>
            <person name="Delaux P.M."/>
            <person name="Dal Grande F."/>
            <person name="Keller J."/>
        </authorList>
    </citation>
    <scope>NUCLEOTIDE SEQUENCE [LARGE SCALE GENOMIC DNA]</scope>
    <source>
        <strain evidence="8 9">SAG 2043</strain>
    </source>
</reference>
<dbReference type="Gene3D" id="3.30.465.10">
    <property type="match status" value="1"/>
</dbReference>
<dbReference type="Pfam" id="PF08031">
    <property type="entry name" value="BBE"/>
    <property type="match status" value="1"/>
</dbReference>
<dbReference type="Proteomes" id="UP001489004">
    <property type="component" value="Unassembled WGS sequence"/>
</dbReference>
<proteinExistence type="inferred from homology"/>
<feature type="domain" description="FAD-binding PCMH-type" evidence="7">
    <location>
        <begin position="395"/>
        <end position="565"/>
    </location>
</feature>
<dbReference type="SUPFAM" id="SSF56176">
    <property type="entry name" value="FAD-binding/transporter-associated domain-like"/>
    <property type="match status" value="1"/>
</dbReference>
<accession>A0AAW1R8L1</accession>
<dbReference type="InterPro" id="IPR050416">
    <property type="entry name" value="FAD-linked_Oxidoreductase"/>
</dbReference>
<dbReference type="InterPro" id="IPR016166">
    <property type="entry name" value="FAD-bd_PCMH"/>
</dbReference>
<evidence type="ECO:0000259" key="7">
    <source>
        <dbReference type="PROSITE" id="PS51387"/>
    </source>
</evidence>
<evidence type="ECO:0000313" key="8">
    <source>
        <dbReference type="EMBL" id="KAK9830088.1"/>
    </source>
</evidence>
<comment type="caution">
    <text evidence="8">The sequence shown here is derived from an EMBL/GenBank/DDBJ whole genome shotgun (WGS) entry which is preliminary data.</text>
</comment>
<feature type="transmembrane region" description="Helical" evidence="6">
    <location>
        <begin position="206"/>
        <end position="223"/>
    </location>
</feature>
<comment type="similarity">
    <text evidence="2">Belongs to the oxygen-dependent FAD-linked oxidoreductase family.</text>
</comment>
<dbReference type="InterPro" id="IPR036318">
    <property type="entry name" value="FAD-bd_PCMH-like_sf"/>
</dbReference>
<feature type="transmembrane region" description="Helical" evidence="6">
    <location>
        <begin position="298"/>
        <end position="319"/>
    </location>
</feature>
<evidence type="ECO:0000256" key="2">
    <source>
        <dbReference type="ARBA" id="ARBA00005466"/>
    </source>
</evidence>
<dbReference type="GO" id="GO:0071949">
    <property type="term" value="F:FAD binding"/>
    <property type="evidence" value="ECO:0007669"/>
    <property type="project" value="InterPro"/>
</dbReference>
<dbReference type="InterPro" id="IPR006094">
    <property type="entry name" value="Oxid_FAD_bind_N"/>
</dbReference>
<sequence length="762" mass="81251">MLSGSGVDDETLATLAKQLSQALVKGLVPESLASTLATLFPRAAPLRLSLLSGDTLVSSSNLAEAGYSKLCMQPLNSTVAGHAISRRQWLHVGQAVQSRGFSLSDLDEMCIEFGCESMLSVPIFQRHNDERCNFAGDETAVGTISLGFKRAIDLDFGLLSKIQEFKMYQASQQSKMDMMASALSLLIYSCAAFVPQLKLLDQAPKAYPIIFVPFLMILACMAVRMHWYLKLREPMIIFATLIIYAHLVFVAAPAIRLTVPPDRMHSVLWLARVSGSEGLLTTPPGLVVRFTRFLPMQLFAFALTMTLLHPSCAHCYASTPLPTCLPWAVLMHIVAGLVLPILAMQYLERRSRGMFLATRGRQLLRADVTGQVSVAGDSGYAKGVRGYSADPPGFAEPAPVAVVRPNGTGDVVAAIKLASAYNLTVGVKGGGHWPENKFLGAGGITIDPSSMNGVQIQPQAMRAKVQGGAKGGEVVKAAQAYDLGLPWGDANVTGMGLALNGGIGMSMRAHGLVCDNIVAAELVLANGTVLHVEDGEEHEDVLLAMRGAGTVFGVVTELTFKLFANASLVYGGNLILADDPDHSAFKDASGWAVGALEAHPGLGLETFLLLGAVYVTVVFHGNESRQAKAAVFEPLKQANVVVQDLLGKLDYYSVLDFISGELVAPLLNANLTQWFSGLMSKDQVLNGGTEGLLEAYDLTPAQNGTLLLTAAHLSQNVGGAANLASLRRLKTQLDPTNFFRNHQLIGFLPSCDAPSQGQACSA</sequence>
<evidence type="ECO:0000256" key="4">
    <source>
        <dbReference type="ARBA" id="ARBA00022827"/>
    </source>
</evidence>
<evidence type="ECO:0000256" key="3">
    <source>
        <dbReference type="ARBA" id="ARBA00022630"/>
    </source>
</evidence>
<evidence type="ECO:0000256" key="1">
    <source>
        <dbReference type="ARBA" id="ARBA00001974"/>
    </source>
</evidence>
<comment type="cofactor">
    <cofactor evidence="1">
        <name>FAD</name>
        <dbReference type="ChEBI" id="CHEBI:57692"/>
    </cofactor>
</comment>
<feature type="transmembrane region" description="Helical" evidence="6">
    <location>
        <begin position="235"/>
        <end position="255"/>
    </location>
</feature>
<dbReference type="PROSITE" id="PS51387">
    <property type="entry name" value="FAD_PCMH"/>
    <property type="match status" value="1"/>
</dbReference>
<dbReference type="Gene3D" id="3.30.43.10">
    <property type="entry name" value="Uridine Diphospho-n-acetylenolpyruvylglucosamine Reductase, domain 2"/>
    <property type="match status" value="1"/>
</dbReference>
<dbReference type="InterPro" id="IPR012951">
    <property type="entry name" value="BBE"/>
</dbReference>
<keyword evidence="6" id="KW-0812">Transmembrane</keyword>
<dbReference type="InterPro" id="IPR016169">
    <property type="entry name" value="FAD-bd_PCMH_sub2"/>
</dbReference>
<dbReference type="EMBL" id="JALJOR010000001">
    <property type="protein sequence ID" value="KAK9830088.1"/>
    <property type="molecule type" value="Genomic_DNA"/>
</dbReference>
<dbReference type="Pfam" id="PF01565">
    <property type="entry name" value="FAD_binding_4"/>
    <property type="match status" value="1"/>
</dbReference>
<dbReference type="InterPro" id="IPR006093">
    <property type="entry name" value="Oxy_OxRdtase_FAD_BS"/>
</dbReference>
<keyword evidence="5" id="KW-0560">Oxidoreductase</keyword>
<dbReference type="PANTHER" id="PTHR42973:SF39">
    <property type="entry name" value="FAD-BINDING PCMH-TYPE DOMAIN-CONTAINING PROTEIN"/>
    <property type="match status" value="1"/>
</dbReference>
<dbReference type="GO" id="GO:0016491">
    <property type="term" value="F:oxidoreductase activity"/>
    <property type="evidence" value="ECO:0007669"/>
    <property type="project" value="UniProtKB-KW"/>
</dbReference>
<feature type="transmembrane region" description="Helical" evidence="6">
    <location>
        <begin position="325"/>
        <end position="347"/>
    </location>
</feature>
<keyword evidence="9" id="KW-1185">Reference proteome</keyword>
<evidence type="ECO:0000256" key="5">
    <source>
        <dbReference type="ARBA" id="ARBA00023002"/>
    </source>
</evidence>
<evidence type="ECO:0000256" key="6">
    <source>
        <dbReference type="SAM" id="Phobius"/>
    </source>
</evidence>
<dbReference type="Gene3D" id="3.40.462.20">
    <property type="match status" value="1"/>
</dbReference>
<organism evidence="8 9">
    <name type="scientific">[Myrmecia] bisecta</name>
    <dbReference type="NCBI Taxonomy" id="41462"/>
    <lineage>
        <taxon>Eukaryota</taxon>
        <taxon>Viridiplantae</taxon>
        <taxon>Chlorophyta</taxon>
        <taxon>core chlorophytes</taxon>
        <taxon>Trebouxiophyceae</taxon>
        <taxon>Trebouxiales</taxon>
        <taxon>Trebouxiaceae</taxon>
        <taxon>Myrmecia</taxon>
    </lineage>
</organism>
<keyword evidence="6" id="KW-1133">Transmembrane helix</keyword>
<keyword evidence="4" id="KW-0274">FAD</keyword>
<protein>
    <recommendedName>
        <fullName evidence="7">FAD-binding PCMH-type domain-containing protein</fullName>
    </recommendedName>
</protein>
<gene>
    <name evidence="8" type="ORF">WJX72_009715</name>
</gene>
<name>A0AAW1R8L1_9CHLO</name>
<keyword evidence="3" id="KW-0285">Flavoprotein</keyword>
<keyword evidence="6" id="KW-0472">Membrane</keyword>
<evidence type="ECO:0000313" key="9">
    <source>
        <dbReference type="Proteomes" id="UP001489004"/>
    </source>
</evidence>